<evidence type="ECO:0000313" key="18">
    <source>
        <dbReference type="EMBL" id="UOF89766.1"/>
    </source>
</evidence>
<comment type="catalytic activity">
    <reaction evidence="13">
        <text>Preferential cleavage: (Ac)2-L-Lys-D-Ala-|-D-Ala. Also transpeptidation of peptidyl-alanyl moieties that are N-acyl substituents of D-alanine.</text>
        <dbReference type="EC" id="3.4.16.4"/>
    </reaction>
</comment>
<feature type="region of interest" description="Disordered" evidence="15">
    <location>
        <begin position="713"/>
        <end position="817"/>
    </location>
</feature>
<dbReference type="Pfam" id="PF00912">
    <property type="entry name" value="Transgly"/>
    <property type="match status" value="1"/>
</dbReference>
<feature type="compositionally biased region" description="Low complexity" evidence="15">
    <location>
        <begin position="614"/>
        <end position="631"/>
    </location>
</feature>
<gene>
    <name evidence="18" type="ORF">LSG31_18105</name>
</gene>
<organism evidence="18 19">
    <name type="scientific">Fodinisporobacter ferrooxydans</name>
    <dbReference type="NCBI Taxonomy" id="2901836"/>
    <lineage>
        <taxon>Bacteria</taxon>
        <taxon>Bacillati</taxon>
        <taxon>Bacillota</taxon>
        <taxon>Bacilli</taxon>
        <taxon>Bacillales</taxon>
        <taxon>Alicyclobacillaceae</taxon>
        <taxon>Fodinisporobacter</taxon>
    </lineage>
</organism>
<comment type="catalytic activity">
    <reaction evidence="14">
        <text>[GlcNAc-(1-&gt;4)-Mur2Ac(oyl-L-Ala-gamma-D-Glu-L-Lys-D-Ala-D-Ala)](n)-di-trans,octa-cis-undecaprenyl diphosphate + beta-D-GlcNAc-(1-&gt;4)-Mur2Ac(oyl-L-Ala-gamma-D-Glu-L-Lys-D-Ala-D-Ala)-di-trans,octa-cis-undecaprenyl diphosphate = [GlcNAc-(1-&gt;4)-Mur2Ac(oyl-L-Ala-gamma-D-Glu-L-Lys-D-Ala-D-Ala)](n+1)-di-trans,octa-cis-undecaprenyl diphosphate + di-trans,octa-cis-undecaprenyl diphosphate + H(+)</text>
        <dbReference type="Rhea" id="RHEA:23708"/>
        <dbReference type="Rhea" id="RHEA-COMP:9602"/>
        <dbReference type="Rhea" id="RHEA-COMP:9603"/>
        <dbReference type="ChEBI" id="CHEBI:15378"/>
        <dbReference type="ChEBI" id="CHEBI:58405"/>
        <dbReference type="ChEBI" id="CHEBI:60033"/>
        <dbReference type="ChEBI" id="CHEBI:78435"/>
        <dbReference type="EC" id="2.4.99.28"/>
    </reaction>
</comment>
<protein>
    <submittedName>
        <fullName evidence="18">PBP1A family penicillin-binding protein</fullName>
    </submittedName>
</protein>
<dbReference type="Gene3D" id="3.40.710.10">
    <property type="entry name" value="DD-peptidase/beta-lactamase superfamily"/>
    <property type="match status" value="1"/>
</dbReference>
<evidence type="ECO:0000256" key="12">
    <source>
        <dbReference type="ARBA" id="ARBA00023316"/>
    </source>
</evidence>
<comment type="subcellular location">
    <subcellularLocation>
        <location evidence="1">Cell membrane</location>
    </subcellularLocation>
</comment>
<dbReference type="SUPFAM" id="SSF53955">
    <property type="entry name" value="Lysozyme-like"/>
    <property type="match status" value="1"/>
</dbReference>
<keyword evidence="7" id="KW-0378">Hydrolase</keyword>
<feature type="region of interest" description="Disordered" evidence="15">
    <location>
        <begin position="612"/>
        <end position="642"/>
    </location>
</feature>
<feature type="compositionally biased region" description="Polar residues" evidence="15">
    <location>
        <begin position="632"/>
        <end position="642"/>
    </location>
</feature>
<keyword evidence="8" id="KW-0133">Cell shape</keyword>
<evidence type="ECO:0000256" key="10">
    <source>
        <dbReference type="ARBA" id="ARBA00023136"/>
    </source>
</evidence>
<dbReference type="InterPro" id="IPR001460">
    <property type="entry name" value="PCN-bd_Tpept"/>
</dbReference>
<keyword evidence="6" id="KW-0808">Transferase</keyword>
<keyword evidence="9" id="KW-0573">Peptidoglycan synthesis</keyword>
<evidence type="ECO:0000256" key="8">
    <source>
        <dbReference type="ARBA" id="ARBA00022960"/>
    </source>
</evidence>
<evidence type="ECO:0000256" key="5">
    <source>
        <dbReference type="ARBA" id="ARBA00022676"/>
    </source>
</evidence>
<evidence type="ECO:0000256" key="1">
    <source>
        <dbReference type="ARBA" id="ARBA00004236"/>
    </source>
</evidence>
<feature type="compositionally biased region" description="Low complexity" evidence="15">
    <location>
        <begin position="740"/>
        <end position="783"/>
    </location>
</feature>
<dbReference type="InterPro" id="IPR023346">
    <property type="entry name" value="Lysozyme-like_dom_sf"/>
</dbReference>
<dbReference type="EMBL" id="CP089291">
    <property type="protein sequence ID" value="UOF89766.1"/>
    <property type="molecule type" value="Genomic_DNA"/>
</dbReference>
<evidence type="ECO:0000256" key="6">
    <source>
        <dbReference type="ARBA" id="ARBA00022679"/>
    </source>
</evidence>
<keyword evidence="5" id="KW-0328">Glycosyltransferase</keyword>
<keyword evidence="2" id="KW-1003">Cell membrane</keyword>
<dbReference type="NCBIfam" id="TIGR02074">
    <property type="entry name" value="PBP_1a_fam"/>
    <property type="match status" value="1"/>
</dbReference>
<name>A0ABY4CKI8_9BACL</name>
<evidence type="ECO:0000256" key="9">
    <source>
        <dbReference type="ARBA" id="ARBA00022984"/>
    </source>
</evidence>
<dbReference type="InterPro" id="IPR050396">
    <property type="entry name" value="Glycosyltr_51/Transpeptidase"/>
</dbReference>
<feature type="compositionally biased region" description="Low complexity" evidence="15">
    <location>
        <begin position="716"/>
        <end position="728"/>
    </location>
</feature>
<dbReference type="SUPFAM" id="SSF56601">
    <property type="entry name" value="beta-lactamase/transpeptidase-like"/>
    <property type="match status" value="1"/>
</dbReference>
<dbReference type="Gene3D" id="1.10.3810.10">
    <property type="entry name" value="Biosynthetic peptidoglycan transglycosylase-like"/>
    <property type="match status" value="1"/>
</dbReference>
<evidence type="ECO:0000313" key="19">
    <source>
        <dbReference type="Proteomes" id="UP000830167"/>
    </source>
</evidence>
<evidence type="ECO:0000256" key="4">
    <source>
        <dbReference type="ARBA" id="ARBA00022670"/>
    </source>
</evidence>
<evidence type="ECO:0000256" key="15">
    <source>
        <dbReference type="SAM" id="MobiDB-lite"/>
    </source>
</evidence>
<dbReference type="InterPro" id="IPR036950">
    <property type="entry name" value="PBP_transglycosylase"/>
</dbReference>
<dbReference type="InterPro" id="IPR012338">
    <property type="entry name" value="Beta-lactam/transpept-like"/>
</dbReference>
<evidence type="ECO:0000256" key="14">
    <source>
        <dbReference type="ARBA" id="ARBA00049902"/>
    </source>
</evidence>
<dbReference type="Proteomes" id="UP000830167">
    <property type="component" value="Chromosome"/>
</dbReference>
<dbReference type="InterPro" id="IPR001264">
    <property type="entry name" value="Glyco_trans_51"/>
</dbReference>
<evidence type="ECO:0000256" key="13">
    <source>
        <dbReference type="ARBA" id="ARBA00034000"/>
    </source>
</evidence>
<dbReference type="Pfam" id="PF00905">
    <property type="entry name" value="Transpeptidase"/>
    <property type="match status" value="1"/>
</dbReference>
<reference evidence="18" key="1">
    <citation type="submission" date="2021-12" db="EMBL/GenBank/DDBJ databases">
        <title>Alicyclobacillaceae gen. nov., sp. nov., isolated from chalcocite enrichment system.</title>
        <authorList>
            <person name="Jiang Z."/>
        </authorList>
    </citation>
    <scope>NUCLEOTIDE SEQUENCE</scope>
    <source>
        <strain evidence="18">MYW30-H2</strain>
    </source>
</reference>
<keyword evidence="12" id="KW-0961">Cell wall biogenesis/degradation</keyword>
<evidence type="ECO:0000259" key="16">
    <source>
        <dbReference type="Pfam" id="PF00905"/>
    </source>
</evidence>
<evidence type="ECO:0000256" key="2">
    <source>
        <dbReference type="ARBA" id="ARBA00022475"/>
    </source>
</evidence>
<sequence length="817" mass="87751">MWKHFIRAILVIVLLVGIVVVLVGGAIAIPKFDKSKLEFHSQPSTILDKNGNVAIKIDTGASDYVTFDQISSNMKHAIVATEDNRFYDHGGIDIRGIARALLVDIWHGGAAEGGSTITQQLAKMVYLNQSKTISRKIHEAILAAQIEHNFSKDEILEKYLNVVYLGDGQTGVQDAAKDYFGVSAKDLTLDQAAVLAGLPKAPSYYDPFVNPKAALDRRNTVLDLMYKYGYITDQQRQQAEAQPLGLRKKTGQGNNNATTNYGYYLDYILEEAKADGIDPQQILRGGVTVYTNMDQAMQASAEKAYQNNANFPKSASDQLIQSGAVFVDPKSGGILAIVGARGAFHQEGFDYATMSRRSPGSAIKPLVDYGPAIDLGLLSPNDMLVDKPMTFGNGYRPHDWDNWTVHKPGMVTVREALRESWNVPAVWTMDHILGGPEKGIAFAKRLGLTFDPSDDNLSVAIGGMKYGVSPLQMAQAYSPFDNSGILNKAHAIEKVVNSTGDVLYQFQPNPTRVMKSSTAAVMTDLMTTVVKSGTGVRAQIPGVPVAGKTGTSEYNYNGDRDAWFVGYTPQVVGAIWMGYPNTDAKHYMTGESGYPAGIFSTILAPVIKGQNQGQFPAAPQEQPVQQPPAAANQTLQLQGQWDPQSNSVTLTWNRLEQSGVQYSVFRKGTTQAIGTINAPMFIDRNPPLNQDVVYIVVATIGNKNIQSNTVDVKTDQPAAQNPSSQQPAGNLPGNSNGNTPAGDQQSQPGGSSLQPGGSSEPPQQNSTGNTNVGNTGTGNTNTNLPKSGDTGSQGAVLPPSGNLQTPPATNTEGKKKP</sequence>
<keyword evidence="4" id="KW-0645">Protease</keyword>
<accession>A0ABY4CKI8</accession>
<keyword evidence="19" id="KW-1185">Reference proteome</keyword>
<feature type="compositionally biased region" description="Polar residues" evidence="15">
    <location>
        <begin position="801"/>
        <end position="811"/>
    </location>
</feature>
<evidence type="ECO:0000256" key="11">
    <source>
        <dbReference type="ARBA" id="ARBA00023268"/>
    </source>
</evidence>
<dbReference type="PANTHER" id="PTHR32282">
    <property type="entry name" value="BINDING PROTEIN TRANSPEPTIDASE, PUTATIVE-RELATED"/>
    <property type="match status" value="1"/>
</dbReference>
<proteinExistence type="predicted"/>
<dbReference type="RefSeq" id="WP_347436457.1">
    <property type="nucleotide sequence ID" value="NZ_CP089291.1"/>
</dbReference>
<evidence type="ECO:0000256" key="7">
    <source>
        <dbReference type="ARBA" id="ARBA00022801"/>
    </source>
</evidence>
<dbReference type="PANTHER" id="PTHR32282:SF11">
    <property type="entry name" value="PENICILLIN-BINDING PROTEIN 1B"/>
    <property type="match status" value="1"/>
</dbReference>
<feature type="domain" description="Penicillin-binding protein transpeptidase" evidence="16">
    <location>
        <begin position="323"/>
        <end position="603"/>
    </location>
</feature>
<keyword evidence="3" id="KW-0121">Carboxypeptidase</keyword>
<feature type="domain" description="Glycosyl transferase family 51" evidence="17">
    <location>
        <begin position="59"/>
        <end position="225"/>
    </location>
</feature>
<keyword evidence="10" id="KW-0472">Membrane</keyword>
<evidence type="ECO:0000256" key="3">
    <source>
        <dbReference type="ARBA" id="ARBA00022645"/>
    </source>
</evidence>
<evidence type="ECO:0000259" key="17">
    <source>
        <dbReference type="Pfam" id="PF00912"/>
    </source>
</evidence>
<keyword evidence="11" id="KW-0511">Multifunctional enzyme</keyword>